<keyword evidence="1" id="KW-0472">Membrane</keyword>
<organism evidence="2 3">
    <name type="scientific">Corchorus olitorius</name>
    <dbReference type="NCBI Taxonomy" id="93759"/>
    <lineage>
        <taxon>Eukaryota</taxon>
        <taxon>Viridiplantae</taxon>
        <taxon>Streptophyta</taxon>
        <taxon>Embryophyta</taxon>
        <taxon>Tracheophyta</taxon>
        <taxon>Spermatophyta</taxon>
        <taxon>Magnoliopsida</taxon>
        <taxon>eudicotyledons</taxon>
        <taxon>Gunneridae</taxon>
        <taxon>Pentapetalae</taxon>
        <taxon>rosids</taxon>
        <taxon>malvids</taxon>
        <taxon>Malvales</taxon>
        <taxon>Malvaceae</taxon>
        <taxon>Grewioideae</taxon>
        <taxon>Apeibeae</taxon>
        <taxon>Corchorus</taxon>
    </lineage>
</organism>
<protein>
    <submittedName>
        <fullName evidence="2">Uncharacterized protein</fullName>
    </submittedName>
</protein>
<evidence type="ECO:0000313" key="2">
    <source>
        <dbReference type="EMBL" id="OMO80929.1"/>
    </source>
</evidence>
<keyword evidence="1" id="KW-1133">Transmembrane helix</keyword>
<accession>A0A1R3IEB7</accession>
<comment type="caution">
    <text evidence="2">The sequence shown here is derived from an EMBL/GenBank/DDBJ whole genome shotgun (WGS) entry which is preliminary data.</text>
</comment>
<gene>
    <name evidence="2" type="ORF">COLO4_23854</name>
</gene>
<evidence type="ECO:0000313" key="3">
    <source>
        <dbReference type="Proteomes" id="UP000187203"/>
    </source>
</evidence>
<dbReference type="Proteomes" id="UP000187203">
    <property type="component" value="Unassembled WGS sequence"/>
</dbReference>
<evidence type="ECO:0000256" key="1">
    <source>
        <dbReference type="SAM" id="Phobius"/>
    </source>
</evidence>
<dbReference type="EMBL" id="AWUE01018363">
    <property type="protein sequence ID" value="OMO80929.1"/>
    <property type="molecule type" value="Genomic_DNA"/>
</dbReference>
<reference evidence="3" key="1">
    <citation type="submission" date="2013-09" db="EMBL/GenBank/DDBJ databases">
        <title>Corchorus olitorius genome sequencing.</title>
        <authorList>
            <person name="Alam M."/>
            <person name="Haque M.S."/>
            <person name="Islam M.S."/>
            <person name="Emdad E.M."/>
            <person name="Islam M.M."/>
            <person name="Ahmed B."/>
            <person name="Halim A."/>
            <person name="Hossen Q.M.M."/>
            <person name="Hossain M.Z."/>
            <person name="Ahmed R."/>
            <person name="Khan M.M."/>
            <person name="Islam R."/>
            <person name="Rashid M.M."/>
            <person name="Khan S.A."/>
            <person name="Rahman M.S."/>
            <person name="Alam M."/>
            <person name="Yahiya A.S."/>
            <person name="Khan M.S."/>
            <person name="Azam M.S."/>
            <person name="Haque T."/>
            <person name="Lashkar M.Z.H."/>
            <person name="Akhand A.I."/>
            <person name="Morshed G."/>
            <person name="Roy S."/>
            <person name="Uddin K.S."/>
            <person name="Rabeya T."/>
            <person name="Hossain A.S."/>
            <person name="Chowdhury A."/>
            <person name="Snigdha A.R."/>
            <person name="Mortoza M.S."/>
            <person name="Matin S.A."/>
            <person name="Hoque S.M.E."/>
            <person name="Islam M.K."/>
            <person name="Roy D.K."/>
            <person name="Haider R."/>
            <person name="Moosa M.M."/>
            <person name="Elias S.M."/>
            <person name="Hasan A.M."/>
            <person name="Jahan S."/>
            <person name="Shafiuddin M."/>
            <person name="Mahmood N."/>
            <person name="Shommy N.S."/>
        </authorList>
    </citation>
    <scope>NUCLEOTIDE SEQUENCE [LARGE SCALE GENOMIC DNA]</scope>
    <source>
        <strain evidence="3">cv. O-4</strain>
    </source>
</reference>
<keyword evidence="1" id="KW-0812">Transmembrane</keyword>
<proteinExistence type="predicted"/>
<name>A0A1R3IEB7_9ROSI</name>
<keyword evidence="3" id="KW-1185">Reference proteome</keyword>
<feature type="transmembrane region" description="Helical" evidence="1">
    <location>
        <begin position="6"/>
        <end position="25"/>
    </location>
</feature>
<sequence>MGDLFIWLISFFILIALLVLLVYQVDNFAAAHVLG</sequence>
<dbReference type="AlphaFoldDB" id="A0A1R3IEB7"/>